<dbReference type="AlphaFoldDB" id="A0AAV7HZS0"/>
<keyword evidence="3" id="KW-1185">Reference proteome</keyword>
<organism evidence="2 3">
    <name type="scientific">Cotesia glomerata</name>
    <name type="common">Lepidopteran parasitic wasp</name>
    <name type="synonym">Apanteles glomeratus</name>
    <dbReference type="NCBI Taxonomy" id="32391"/>
    <lineage>
        <taxon>Eukaryota</taxon>
        <taxon>Metazoa</taxon>
        <taxon>Ecdysozoa</taxon>
        <taxon>Arthropoda</taxon>
        <taxon>Hexapoda</taxon>
        <taxon>Insecta</taxon>
        <taxon>Pterygota</taxon>
        <taxon>Neoptera</taxon>
        <taxon>Endopterygota</taxon>
        <taxon>Hymenoptera</taxon>
        <taxon>Apocrita</taxon>
        <taxon>Ichneumonoidea</taxon>
        <taxon>Braconidae</taxon>
        <taxon>Microgastrinae</taxon>
        <taxon>Cotesia</taxon>
    </lineage>
</organism>
<name>A0AAV7HZS0_COTGL</name>
<feature type="compositionally biased region" description="Basic and acidic residues" evidence="1">
    <location>
        <begin position="69"/>
        <end position="80"/>
    </location>
</feature>
<evidence type="ECO:0000313" key="2">
    <source>
        <dbReference type="EMBL" id="KAH0535882.1"/>
    </source>
</evidence>
<gene>
    <name evidence="2" type="ORF">KQX54_019840</name>
</gene>
<evidence type="ECO:0000313" key="3">
    <source>
        <dbReference type="Proteomes" id="UP000826195"/>
    </source>
</evidence>
<comment type="caution">
    <text evidence="2">The sequence shown here is derived from an EMBL/GenBank/DDBJ whole genome shotgun (WGS) entry which is preliminary data.</text>
</comment>
<dbReference type="EMBL" id="JAHXZJ010002982">
    <property type="protein sequence ID" value="KAH0535882.1"/>
    <property type="molecule type" value="Genomic_DNA"/>
</dbReference>
<feature type="region of interest" description="Disordered" evidence="1">
    <location>
        <begin position="37"/>
        <end position="95"/>
    </location>
</feature>
<evidence type="ECO:0000256" key="1">
    <source>
        <dbReference type="SAM" id="MobiDB-lite"/>
    </source>
</evidence>
<accession>A0AAV7HZS0</accession>
<proteinExistence type="predicted"/>
<feature type="compositionally biased region" description="Polar residues" evidence="1">
    <location>
        <begin position="37"/>
        <end position="47"/>
    </location>
</feature>
<dbReference type="Proteomes" id="UP000826195">
    <property type="component" value="Unassembled WGS sequence"/>
</dbReference>
<sequence length="95" mass="11075">MVKEEREQEQELLDKRLPNVYLGNISRIETATRWNLGSLTSVGNQQPTSTRRRHREEETRKPTAIMRSQEIKRDAPRRSGTETGDAGQSEELYYL</sequence>
<reference evidence="2 3" key="1">
    <citation type="journal article" date="2021" name="J. Hered.">
        <title>A chromosome-level genome assembly of the parasitoid wasp, Cotesia glomerata (Hymenoptera: Braconidae).</title>
        <authorList>
            <person name="Pinto B.J."/>
            <person name="Weis J.J."/>
            <person name="Gamble T."/>
            <person name="Ode P.J."/>
            <person name="Paul R."/>
            <person name="Zaspel J.M."/>
        </authorList>
    </citation>
    <scope>NUCLEOTIDE SEQUENCE [LARGE SCALE GENOMIC DNA]</scope>
    <source>
        <strain evidence="2">CgM1</strain>
    </source>
</reference>
<protein>
    <submittedName>
        <fullName evidence="2">Uncharacterized protein</fullName>
    </submittedName>
</protein>